<accession>A0ABX0M0C1</accession>
<keyword evidence="2 8" id="KW-0349">Heme</keyword>
<feature type="compositionally biased region" description="Pro residues" evidence="9">
    <location>
        <begin position="316"/>
        <end position="325"/>
    </location>
</feature>
<name>A0ABX0M0C1_9BURK</name>
<keyword evidence="5" id="KW-0574">Periplasm</keyword>
<dbReference type="InterPro" id="IPR026259">
    <property type="entry name" value="MauG/Cytc_peroxidase"/>
</dbReference>
<evidence type="ECO:0000256" key="10">
    <source>
        <dbReference type="SAM" id="SignalP"/>
    </source>
</evidence>
<evidence type="ECO:0000313" key="13">
    <source>
        <dbReference type="Proteomes" id="UP000819052"/>
    </source>
</evidence>
<dbReference type="InterPro" id="IPR036909">
    <property type="entry name" value="Cyt_c-like_dom_sf"/>
</dbReference>
<reference evidence="12 13" key="1">
    <citation type="submission" date="2019-09" db="EMBL/GenBank/DDBJ databases">
        <title>Taxonomy of Antarctic Massilia spp.: description of Massilia rubra sp. nov., Massilia aquatica sp. nov., Massilia mucilaginosa sp. nov., Massilia frigida sp. nov. isolated from streams, lakes and regoliths.</title>
        <authorList>
            <person name="Holochova P."/>
            <person name="Sedlacek I."/>
            <person name="Kralova S."/>
            <person name="Maslanova I."/>
            <person name="Busse H.-J."/>
            <person name="Stankova E."/>
            <person name="Vrbovska V."/>
            <person name="Kovarovic V."/>
            <person name="Bartak M."/>
            <person name="Svec P."/>
            <person name="Pantucek R."/>
        </authorList>
    </citation>
    <scope>NUCLEOTIDE SEQUENCE [LARGE SCALE GENOMIC DNA]</scope>
    <source>
        <strain evidence="12 13">CCM 8693</strain>
    </source>
</reference>
<protein>
    <submittedName>
        <fullName evidence="12">Cytochrome B6</fullName>
    </submittedName>
</protein>
<feature type="compositionally biased region" description="Low complexity" evidence="9">
    <location>
        <begin position="326"/>
        <end position="335"/>
    </location>
</feature>
<dbReference type="PANTHER" id="PTHR30600:SF7">
    <property type="entry name" value="CYTOCHROME C PEROXIDASE-RELATED"/>
    <property type="match status" value="1"/>
</dbReference>
<dbReference type="InterPro" id="IPR004852">
    <property type="entry name" value="Di-haem_cyt_c_peroxidsae"/>
</dbReference>
<evidence type="ECO:0000256" key="5">
    <source>
        <dbReference type="ARBA" id="ARBA00022764"/>
    </source>
</evidence>
<dbReference type="RefSeq" id="WP_167076369.1">
    <property type="nucleotide sequence ID" value="NZ_VVIW01000004.1"/>
</dbReference>
<dbReference type="Gene3D" id="1.10.760.10">
    <property type="entry name" value="Cytochrome c-like domain"/>
    <property type="match status" value="2"/>
</dbReference>
<dbReference type="InterPro" id="IPR009056">
    <property type="entry name" value="Cyt_c-like_dom"/>
</dbReference>
<evidence type="ECO:0000256" key="1">
    <source>
        <dbReference type="ARBA" id="ARBA00004418"/>
    </source>
</evidence>
<evidence type="ECO:0000256" key="4">
    <source>
        <dbReference type="ARBA" id="ARBA00022729"/>
    </source>
</evidence>
<comment type="caution">
    <text evidence="12">The sequence shown here is derived from an EMBL/GenBank/DDBJ whole genome shotgun (WGS) entry which is preliminary data.</text>
</comment>
<dbReference type="PIRSF" id="PIRSF000294">
    <property type="entry name" value="Cytochrome-c_peroxidase"/>
    <property type="match status" value="1"/>
</dbReference>
<dbReference type="InterPro" id="IPR051395">
    <property type="entry name" value="Cytochrome_c_Peroxidase/MauG"/>
</dbReference>
<dbReference type="SUPFAM" id="SSF46626">
    <property type="entry name" value="Cytochrome c"/>
    <property type="match status" value="2"/>
</dbReference>
<dbReference type="PANTHER" id="PTHR30600">
    <property type="entry name" value="CYTOCHROME C PEROXIDASE-RELATED"/>
    <property type="match status" value="1"/>
</dbReference>
<gene>
    <name evidence="12" type="ORF">F1609_10465</name>
</gene>
<keyword evidence="6" id="KW-0560">Oxidoreductase</keyword>
<sequence length="335" mass="36725">MLSTLRRTVGALACCWAGSAAAQALVNEPVRPLPMQAVGDPARIALGERLFRDPRFSRGNTHSCATCHQLRRGGADGKAISIGPDGKPARFNTPTVYNSSFNFRQTWTGRYSGVEQLLDHVIAKPAVFADNWDVVAARLTRDEALAAQFKDVYGDALRPAYVRDALDQYLRSLVTPSRFDRYLRGEANAISAEEERGYLRFKSFGCGACHQGINLGGNLFQKLGAMREMPGLETSATDLGRYHETKRNVDRHVFRVPGLRNVALTAPYFHDGSVATLDQAVELMFKYQLGRTASQQDKDLIVRFLHTLSGEKLVPAEPPAMPPAVQPAVQPGGAP</sequence>
<evidence type="ECO:0000313" key="12">
    <source>
        <dbReference type="EMBL" id="NHZ40573.1"/>
    </source>
</evidence>
<dbReference type="Proteomes" id="UP000819052">
    <property type="component" value="Unassembled WGS sequence"/>
</dbReference>
<evidence type="ECO:0000256" key="2">
    <source>
        <dbReference type="ARBA" id="ARBA00022617"/>
    </source>
</evidence>
<keyword evidence="7 8" id="KW-0408">Iron</keyword>
<keyword evidence="3 8" id="KW-0479">Metal-binding</keyword>
<dbReference type="Pfam" id="PF03150">
    <property type="entry name" value="CCP_MauG"/>
    <property type="match status" value="1"/>
</dbReference>
<evidence type="ECO:0000256" key="8">
    <source>
        <dbReference type="PROSITE-ProRule" id="PRU00433"/>
    </source>
</evidence>
<feature type="domain" description="Cytochrome c" evidence="11">
    <location>
        <begin position="42"/>
        <end position="169"/>
    </location>
</feature>
<evidence type="ECO:0000256" key="7">
    <source>
        <dbReference type="ARBA" id="ARBA00023004"/>
    </source>
</evidence>
<keyword evidence="13" id="KW-1185">Reference proteome</keyword>
<organism evidence="12 13">
    <name type="scientific">Massilia aquatica</name>
    <dbReference type="NCBI Taxonomy" id="2609000"/>
    <lineage>
        <taxon>Bacteria</taxon>
        <taxon>Pseudomonadati</taxon>
        <taxon>Pseudomonadota</taxon>
        <taxon>Betaproteobacteria</taxon>
        <taxon>Burkholderiales</taxon>
        <taxon>Oxalobacteraceae</taxon>
        <taxon>Telluria group</taxon>
        <taxon>Massilia</taxon>
    </lineage>
</organism>
<feature type="signal peptide" evidence="10">
    <location>
        <begin position="1"/>
        <end position="22"/>
    </location>
</feature>
<dbReference type="EMBL" id="VVIW01000004">
    <property type="protein sequence ID" value="NHZ40573.1"/>
    <property type="molecule type" value="Genomic_DNA"/>
</dbReference>
<evidence type="ECO:0000259" key="11">
    <source>
        <dbReference type="PROSITE" id="PS51007"/>
    </source>
</evidence>
<evidence type="ECO:0000256" key="6">
    <source>
        <dbReference type="ARBA" id="ARBA00023002"/>
    </source>
</evidence>
<evidence type="ECO:0000256" key="3">
    <source>
        <dbReference type="ARBA" id="ARBA00022723"/>
    </source>
</evidence>
<comment type="subcellular location">
    <subcellularLocation>
        <location evidence="1">Periplasm</location>
    </subcellularLocation>
</comment>
<keyword evidence="4 10" id="KW-0732">Signal</keyword>
<proteinExistence type="predicted"/>
<feature type="chain" id="PRO_5046599920" evidence="10">
    <location>
        <begin position="23"/>
        <end position="335"/>
    </location>
</feature>
<evidence type="ECO:0000256" key="9">
    <source>
        <dbReference type="SAM" id="MobiDB-lite"/>
    </source>
</evidence>
<feature type="domain" description="Cytochrome c" evidence="11">
    <location>
        <begin position="192"/>
        <end position="309"/>
    </location>
</feature>
<feature type="region of interest" description="Disordered" evidence="9">
    <location>
        <begin position="315"/>
        <end position="335"/>
    </location>
</feature>
<dbReference type="PROSITE" id="PS51007">
    <property type="entry name" value="CYTC"/>
    <property type="match status" value="2"/>
</dbReference>